<sequence length="78" mass="9070">MSLKTISPDQVTYYALNNEINIPVNDQIPLNKDKEALQAFLTENVAPNTMQFDSLADRLKYLVDNHYYEADFLNKYQP</sequence>
<organism evidence="2 3">
    <name type="scientific">Lacticaseibacillus paracasei subsp. paracasei Lpp14</name>
    <dbReference type="NCBI Taxonomy" id="1256204"/>
    <lineage>
        <taxon>Bacteria</taxon>
        <taxon>Bacillati</taxon>
        <taxon>Bacillota</taxon>
        <taxon>Bacilli</taxon>
        <taxon>Lactobacillales</taxon>
        <taxon>Lactobacillaceae</taxon>
        <taxon>Lacticaseibacillus</taxon>
    </lineage>
</organism>
<protein>
    <submittedName>
        <fullName evidence="2">Ribonucleotide-diphosphate reductase subunit alpha</fullName>
        <ecNumber evidence="2">1.17.4.1</ecNumber>
    </submittedName>
</protein>
<dbReference type="Pfam" id="PF08343">
    <property type="entry name" value="RNR_N"/>
    <property type="match status" value="1"/>
</dbReference>
<accession>A0A829GSC6</accession>
<name>A0A829GSC6_LACPA</name>
<dbReference type="EMBL" id="ANJZ01000143">
    <property type="protein sequence ID" value="EPC63146.1"/>
    <property type="molecule type" value="Genomic_DNA"/>
</dbReference>
<feature type="domain" description="Ribonucleotide reductase N-terminal" evidence="1">
    <location>
        <begin position="13"/>
        <end position="77"/>
    </location>
</feature>
<evidence type="ECO:0000313" key="3">
    <source>
        <dbReference type="Proteomes" id="UP000014264"/>
    </source>
</evidence>
<comment type="caution">
    <text evidence="2">The sequence shown here is derived from an EMBL/GenBank/DDBJ whole genome shotgun (WGS) entry which is preliminary data.</text>
</comment>
<dbReference type="GO" id="GO:0004748">
    <property type="term" value="F:ribonucleoside-diphosphate reductase activity, thioredoxin disulfide as acceptor"/>
    <property type="evidence" value="ECO:0007669"/>
    <property type="project" value="UniProtKB-EC"/>
</dbReference>
<dbReference type="SUPFAM" id="SSF48168">
    <property type="entry name" value="R1 subunit of ribonucleotide reductase, N-terminal domain"/>
    <property type="match status" value="1"/>
</dbReference>
<reference evidence="2 3" key="1">
    <citation type="journal article" date="2013" name="PLoS ONE">
        <title>Lactobacillus paracasei comparative genomics: towards species pan-genome definition and exploitation of diversity.</title>
        <authorList>
            <person name="Smokvina T."/>
            <person name="Wels M."/>
            <person name="Polka J."/>
            <person name="Chervaux C."/>
            <person name="Brisse S."/>
            <person name="Boekhorst J."/>
            <person name="van Hylckama Vlieg J.E."/>
            <person name="Siezen R.J."/>
        </authorList>
    </citation>
    <scope>NUCLEOTIDE SEQUENCE [LARGE SCALE GENOMIC DNA]</scope>
    <source>
        <strain evidence="2 3">Lpp14</strain>
    </source>
</reference>
<dbReference type="EC" id="1.17.4.1" evidence="2"/>
<dbReference type="Proteomes" id="UP000014264">
    <property type="component" value="Unassembled WGS sequence"/>
</dbReference>
<feature type="non-terminal residue" evidence="2">
    <location>
        <position position="78"/>
    </location>
</feature>
<dbReference type="InterPro" id="IPR013554">
    <property type="entry name" value="RNR_N"/>
</dbReference>
<evidence type="ECO:0000313" key="2">
    <source>
        <dbReference type="EMBL" id="EPC63146.1"/>
    </source>
</evidence>
<gene>
    <name evidence="2" type="ORF">Lpp14_05735</name>
</gene>
<keyword evidence="2" id="KW-0560">Oxidoreductase</keyword>
<proteinExistence type="predicted"/>
<dbReference type="InterPro" id="IPR008926">
    <property type="entry name" value="RNR_R1-su_N"/>
</dbReference>
<dbReference type="AlphaFoldDB" id="A0A829GSC6"/>
<evidence type="ECO:0000259" key="1">
    <source>
        <dbReference type="Pfam" id="PF08343"/>
    </source>
</evidence>